<evidence type="ECO:0000313" key="8">
    <source>
        <dbReference type="EMBL" id="HJB58419.1"/>
    </source>
</evidence>
<dbReference type="Proteomes" id="UP000824211">
    <property type="component" value="Unassembled WGS sequence"/>
</dbReference>
<feature type="binding site" evidence="6">
    <location>
        <begin position="206"/>
        <end position="210"/>
    </location>
    <ligand>
        <name>AMP</name>
        <dbReference type="ChEBI" id="CHEBI:456215"/>
    </ligand>
</feature>
<dbReference type="PROSITE" id="PS51383">
    <property type="entry name" value="YJEF_C_3"/>
    <property type="match status" value="1"/>
</dbReference>
<reference evidence="8" key="1">
    <citation type="journal article" date="2021" name="PeerJ">
        <title>Extensive microbial diversity within the chicken gut microbiome revealed by metagenomics and culture.</title>
        <authorList>
            <person name="Gilroy R."/>
            <person name="Ravi A."/>
            <person name="Getino M."/>
            <person name="Pursley I."/>
            <person name="Horton D.L."/>
            <person name="Alikhan N.F."/>
            <person name="Baker D."/>
            <person name="Gharbi K."/>
            <person name="Hall N."/>
            <person name="Watson M."/>
            <person name="Adriaenssens E.M."/>
            <person name="Foster-Nyarko E."/>
            <person name="Jarju S."/>
            <person name="Secka A."/>
            <person name="Antonio M."/>
            <person name="Oren A."/>
            <person name="Chaudhuri R.R."/>
            <person name="La Ragione R."/>
            <person name="Hildebrand F."/>
            <person name="Pallen M.J."/>
        </authorList>
    </citation>
    <scope>NUCLEOTIDE SEQUENCE</scope>
    <source>
        <strain evidence="8">ChiHjej9B8-13557</strain>
    </source>
</reference>
<dbReference type="EMBL" id="DWXX01000036">
    <property type="protein sequence ID" value="HJB58419.1"/>
    <property type="molecule type" value="Genomic_DNA"/>
</dbReference>
<dbReference type="InterPro" id="IPR000631">
    <property type="entry name" value="CARKD"/>
</dbReference>
<sequence>MQPAAICESFVFSHIPPRPAESHKGSFGRVLLAAGSRRYRGAAGLAAEGALRAGAGLVTLAAIEPVAAAVAARLPECCLLPCPEGAGGGISAAAADALLAERAKATVLLMGPGMGDTPDTRALLCALAEAAPCTVVLDADALNAAAALRAAGQPLPRPAAGHDLVLTPHPGEMARLTGLPVAAIQADRPGAAARCAAQWGCTVVLKGHRTLIAAPDGRLWQNDTGNPGLARGGSGDVLAGMTAGLAACGLPGPIAAACAVWLHGAAADRCALRLGQYGMLPHDLLADLGALFAEHDR</sequence>
<keyword evidence="4 6" id="KW-0520">NAD</keyword>
<dbReference type="GO" id="GO:0005524">
    <property type="term" value="F:ATP binding"/>
    <property type="evidence" value="ECO:0007669"/>
    <property type="project" value="UniProtKB-KW"/>
</dbReference>
<dbReference type="HAMAP" id="MF_01965">
    <property type="entry name" value="NADHX_dehydratase"/>
    <property type="match status" value="1"/>
</dbReference>
<comment type="catalytic activity">
    <reaction evidence="6">
        <text>(6S)-NADPHX + ADP = AMP + phosphate + NADPH + H(+)</text>
        <dbReference type="Rhea" id="RHEA:32235"/>
        <dbReference type="ChEBI" id="CHEBI:15378"/>
        <dbReference type="ChEBI" id="CHEBI:43474"/>
        <dbReference type="ChEBI" id="CHEBI:57783"/>
        <dbReference type="ChEBI" id="CHEBI:64076"/>
        <dbReference type="ChEBI" id="CHEBI:456215"/>
        <dbReference type="ChEBI" id="CHEBI:456216"/>
        <dbReference type="EC" id="4.2.1.136"/>
    </reaction>
</comment>
<comment type="subunit">
    <text evidence="6">Homotetramer.</text>
</comment>
<evidence type="ECO:0000256" key="5">
    <source>
        <dbReference type="ARBA" id="ARBA00023239"/>
    </source>
</evidence>
<evidence type="ECO:0000256" key="3">
    <source>
        <dbReference type="ARBA" id="ARBA00022857"/>
    </source>
</evidence>
<dbReference type="GO" id="GO:0046496">
    <property type="term" value="P:nicotinamide nucleotide metabolic process"/>
    <property type="evidence" value="ECO:0007669"/>
    <property type="project" value="UniProtKB-UniRule"/>
</dbReference>
<comment type="similarity">
    <text evidence="6">Belongs to the NnrD/CARKD family.</text>
</comment>
<comment type="catalytic activity">
    <reaction evidence="6">
        <text>(6S)-NADHX + ADP = AMP + phosphate + NADH + H(+)</text>
        <dbReference type="Rhea" id="RHEA:32223"/>
        <dbReference type="ChEBI" id="CHEBI:15378"/>
        <dbReference type="ChEBI" id="CHEBI:43474"/>
        <dbReference type="ChEBI" id="CHEBI:57945"/>
        <dbReference type="ChEBI" id="CHEBI:64074"/>
        <dbReference type="ChEBI" id="CHEBI:456215"/>
        <dbReference type="ChEBI" id="CHEBI:456216"/>
        <dbReference type="EC" id="4.2.1.136"/>
    </reaction>
</comment>
<dbReference type="NCBIfam" id="TIGR00196">
    <property type="entry name" value="yjeF_cterm"/>
    <property type="match status" value="1"/>
</dbReference>
<dbReference type="SUPFAM" id="SSF53613">
    <property type="entry name" value="Ribokinase-like"/>
    <property type="match status" value="1"/>
</dbReference>
<dbReference type="GO" id="GO:0110051">
    <property type="term" value="P:metabolite repair"/>
    <property type="evidence" value="ECO:0007669"/>
    <property type="project" value="TreeGrafter"/>
</dbReference>
<evidence type="ECO:0000256" key="6">
    <source>
        <dbReference type="HAMAP-Rule" id="MF_01965"/>
    </source>
</evidence>
<evidence type="ECO:0000259" key="7">
    <source>
        <dbReference type="PROSITE" id="PS51383"/>
    </source>
</evidence>
<feature type="domain" description="YjeF C-terminal" evidence="7">
    <location>
        <begin position="7"/>
        <end position="295"/>
    </location>
</feature>
<dbReference type="AlphaFoldDB" id="A0A9D2MEE4"/>
<comment type="function">
    <text evidence="6">Catalyzes the dehydration of the S-form of NAD(P)HX at the expense of ADP, which is converted to AMP. Together with NAD(P)HX epimerase, which catalyzes the epimerization of the S- and R-forms, the enzyme allows the repair of both epimers of NAD(P)HX, a damaged form of NAD(P)H that is a result of enzymatic or heat-dependent hydration.</text>
</comment>
<evidence type="ECO:0000256" key="2">
    <source>
        <dbReference type="ARBA" id="ARBA00022840"/>
    </source>
</evidence>
<feature type="binding site" evidence="6">
    <location>
        <position position="42"/>
    </location>
    <ligand>
        <name>(6S)-NADPHX</name>
        <dbReference type="ChEBI" id="CHEBI:64076"/>
    </ligand>
</feature>
<keyword evidence="1 6" id="KW-0547">Nucleotide-binding</keyword>
<dbReference type="PANTHER" id="PTHR12592">
    <property type="entry name" value="ATP-DEPENDENT (S)-NAD(P)H-HYDRATE DEHYDRATASE FAMILY MEMBER"/>
    <property type="match status" value="1"/>
</dbReference>
<evidence type="ECO:0000256" key="1">
    <source>
        <dbReference type="ARBA" id="ARBA00022741"/>
    </source>
</evidence>
<feature type="binding site" evidence="6">
    <location>
        <position position="236"/>
    </location>
    <ligand>
        <name>(6S)-NADPHX</name>
        <dbReference type="ChEBI" id="CHEBI:64076"/>
    </ligand>
</feature>
<keyword evidence="2 6" id="KW-0067">ATP-binding</keyword>
<evidence type="ECO:0000256" key="4">
    <source>
        <dbReference type="ARBA" id="ARBA00023027"/>
    </source>
</evidence>
<feature type="binding site" evidence="6">
    <location>
        <position position="169"/>
    </location>
    <ligand>
        <name>(6S)-NADPHX</name>
        <dbReference type="ChEBI" id="CHEBI:64076"/>
    </ligand>
</feature>
<dbReference type="GO" id="GO:0052856">
    <property type="term" value="F:NAD(P)HX epimerase activity"/>
    <property type="evidence" value="ECO:0007669"/>
    <property type="project" value="TreeGrafter"/>
</dbReference>
<evidence type="ECO:0000313" key="9">
    <source>
        <dbReference type="Proteomes" id="UP000824211"/>
    </source>
</evidence>
<protein>
    <recommendedName>
        <fullName evidence="6">ADP-dependent (S)-NAD(P)H-hydrate dehydratase</fullName>
        <ecNumber evidence="6">4.2.1.136</ecNumber>
    </recommendedName>
    <alternativeName>
        <fullName evidence="6">ADP-dependent NAD(P)HX dehydratase</fullName>
    </alternativeName>
</protein>
<name>A0A9D2MEE4_9FIRM</name>
<comment type="caution">
    <text evidence="8">The sequence shown here is derived from an EMBL/GenBank/DDBJ whole genome shotgun (WGS) entry which is preliminary data.</text>
</comment>
<organism evidence="8 9">
    <name type="scientific">Candidatus Faecalibacterium faecipullorum</name>
    <dbReference type="NCBI Taxonomy" id="2838578"/>
    <lineage>
        <taxon>Bacteria</taxon>
        <taxon>Bacillati</taxon>
        <taxon>Bacillota</taxon>
        <taxon>Clostridia</taxon>
        <taxon>Eubacteriales</taxon>
        <taxon>Oscillospiraceae</taxon>
        <taxon>Faecalibacterium</taxon>
    </lineage>
</organism>
<dbReference type="CDD" id="cd01171">
    <property type="entry name" value="YXKO-related"/>
    <property type="match status" value="1"/>
</dbReference>
<gene>
    <name evidence="6" type="primary">nnrD</name>
    <name evidence="8" type="ORF">H9771_01955</name>
</gene>
<dbReference type="GO" id="GO:0052855">
    <property type="term" value="F:ADP-dependent NAD(P)H-hydrate dehydratase activity"/>
    <property type="evidence" value="ECO:0007669"/>
    <property type="project" value="UniProtKB-UniRule"/>
</dbReference>
<comment type="cofactor">
    <cofactor evidence="6">
        <name>Mg(2+)</name>
        <dbReference type="ChEBI" id="CHEBI:18420"/>
    </cofactor>
</comment>
<reference evidence="8" key="2">
    <citation type="submission" date="2021-04" db="EMBL/GenBank/DDBJ databases">
        <authorList>
            <person name="Gilroy R."/>
        </authorList>
    </citation>
    <scope>NUCLEOTIDE SEQUENCE</scope>
    <source>
        <strain evidence="8">ChiHjej9B8-13557</strain>
    </source>
</reference>
<accession>A0A9D2MEE4</accession>
<keyword evidence="5 6" id="KW-0456">Lyase</keyword>
<dbReference type="Pfam" id="PF01256">
    <property type="entry name" value="Carb_kinase"/>
    <property type="match status" value="1"/>
</dbReference>
<proteinExistence type="inferred from homology"/>
<keyword evidence="3 6" id="KW-0521">NADP</keyword>
<dbReference type="Gene3D" id="3.40.1190.20">
    <property type="match status" value="1"/>
</dbReference>
<feature type="binding site" evidence="6">
    <location>
        <position position="113"/>
    </location>
    <ligand>
        <name>(6S)-NADPHX</name>
        <dbReference type="ChEBI" id="CHEBI:64076"/>
    </ligand>
</feature>
<dbReference type="PANTHER" id="PTHR12592:SF0">
    <property type="entry name" value="ATP-DEPENDENT (S)-NAD(P)H-HYDRATE DEHYDRATASE"/>
    <property type="match status" value="1"/>
</dbReference>
<dbReference type="EC" id="4.2.1.136" evidence="6"/>
<feature type="binding site" evidence="6">
    <location>
        <position position="235"/>
    </location>
    <ligand>
        <name>AMP</name>
        <dbReference type="ChEBI" id="CHEBI:456215"/>
    </ligand>
</feature>
<dbReference type="InterPro" id="IPR029056">
    <property type="entry name" value="Ribokinase-like"/>
</dbReference>